<sequence length="73" mass="8673">MIAATVVFGCIAYFEWHYLRRHDRSKRTVRIVFGMLSLLWLITFTVAMFRERISVGSLFASLFEPLQRLLFMI</sequence>
<proteinExistence type="predicted"/>
<reference evidence="2 3" key="1">
    <citation type="submission" date="2020-02" db="EMBL/GenBank/DDBJ databases">
        <title>Paenibacillus sp. nov., isolated from rhizosphere soil of tomato.</title>
        <authorList>
            <person name="Weon H.-Y."/>
            <person name="Lee S.A."/>
        </authorList>
    </citation>
    <scope>NUCLEOTIDE SEQUENCE [LARGE SCALE GENOMIC DNA]</scope>
    <source>
        <strain evidence="2 3">14171R-81</strain>
    </source>
</reference>
<evidence type="ECO:0000256" key="1">
    <source>
        <dbReference type="SAM" id="Phobius"/>
    </source>
</evidence>
<dbReference type="RefSeq" id="WP_162638422.1">
    <property type="nucleotide sequence ID" value="NZ_CP048286.1"/>
</dbReference>
<dbReference type="KEGG" id="prz:GZH47_02735"/>
<protein>
    <submittedName>
        <fullName evidence="2">Uncharacterized protein</fullName>
    </submittedName>
</protein>
<evidence type="ECO:0000313" key="2">
    <source>
        <dbReference type="EMBL" id="QHW29853.1"/>
    </source>
</evidence>
<feature type="transmembrane region" description="Helical" evidence="1">
    <location>
        <begin position="29"/>
        <end position="49"/>
    </location>
</feature>
<keyword evidence="1" id="KW-1133">Transmembrane helix</keyword>
<keyword evidence="1" id="KW-0812">Transmembrane</keyword>
<gene>
    <name evidence="2" type="ORF">GZH47_02735</name>
</gene>
<organism evidence="2 3">
    <name type="scientific">Paenibacillus rhizovicinus</name>
    <dbReference type="NCBI Taxonomy" id="2704463"/>
    <lineage>
        <taxon>Bacteria</taxon>
        <taxon>Bacillati</taxon>
        <taxon>Bacillota</taxon>
        <taxon>Bacilli</taxon>
        <taxon>Bacillales</taxon>
        <taxon>Paenibacillaceae</taxon>
        <taxon>Paenibacillus</taxon>
    </lineage>
</organism>
<keyword evidence="1" id="KW-0472">Membrane</keyword>
<dbReference type="AlphaFoldDB" id="A0A6C0NVU4"/>
<accession>A0A6C0NVU4</accession>
<dbReference type="Proteomes" id="UP000479114">
    <property type="component" value="Chromosome"/>
</dbReference>
<name>A0A6C0NVU4_9BACL</name>
<evidence type="ECO:0000313" key="3">
    <source>
        <dbReference type="Proteomes" id="UP000479114"/>
    </source>
</evidence>
<keyword evidence="3" id="KW-1185">Reference proteome</keyword>
<dbReference type="EMBL" id="CP048286">
    <property type="protein sequence ID" value="QHW29853.1"/>
    <property type="molecule type" value="Genomic_DNA"/>
</dbReference>